<dbReference type="Proteomes" id="UP000002586">
    <property type="component" value="Chromosome"/>
</dbReference>
<evidence type="ECO:0000313" key="1">
    <source>
        <dbReference type="EMBL" id="ABK44583.1"/>
    </source>
</evidence>
<reference evidence="2" key="1">
    <citation type="journal article" date="2009" name="Appl. Environ. Microbiol.">
        <title>Complete genome sequence of the chemolithoautotrophic marine magnetotactic coccus strain MC-1.</title>
        <authorList>
            <person name="Schubbe S."/>
            <person name="Williams T.J."/>
            <person name="Xie G."/>
            <person name="Kiss H.E."/>
            <person name="Brettin T.S."/>
            <person name="Martinez D."/>
            <person name="Ross C.A."/>
            <person name="Schuler D."/>
            <person name="Cox B.L."/>
            <person name="Nealson K.H."/>
            <person name="Bazylinski D.A."/>
        </authorList>
    </citation>
    <scope>NUCLEOTIDE SEQUENCE [LARGE SCALE GENOMIC DNA]</scope>
    <source>
        <strain evidence="2">ATCC BAA-1437 / JCM 17883 / MC-1</strain>
    </source>
</reference>
<name>A0L9E0_MAGMM</name>
<keyword evidence="2" id="KW-1185">Reference proteome</keyword>
<dbReference type="AlphaFoldDB" id="A0L9E0"/>
<dbReference type="EMBL" id="CP000471">
    <property type="protein sequence ID" value="ABK44583.1"/>
    <property type="molecule type" value="Genomic_DNA"/>
</dbReference>
<dbReference type="STRING" id="156889.Mmc1_2082"/>
<dbReference type="KEGG" id="mgm:Mmc1_2082"/>
<reference evidence="1 2" key="2">
    <citation type="journal article" date="2012" name="Int. J. Syst. Evol. Microbiol.">
        <title>Magnetococcus marinus gen. nov., sp. nov., a marine, magnetotactic bacterium that represents a novel lineage (Magnetococcaceae fam. nov.; Magnetococcales ord. nov.) at the base of the Alphaproteobacteria.</title>
        <authorList>
            <person name="Bazylinski D.A."/>
            <person name="Williams T.J."/>
            <person name="Lefevre C.T."/>
            <person name="Berg R.J."/>
            <person name="Zhang C.L."/>
            <person name="Bowser S.S."/>
            <person name="Dean A.J."/>
            <person name="Beveridge T.J."/>
        </authorList>
    </citation>
    <scope>NUCLEOTIDE SEQUENCE [LARGE SCALE GENOMIC DNA]</scope>
    <source>
        <strain evidence="2">ATCC BAA-1437 / JCM 17883 / MC-1</strain>
    </source>
</reference>
<gene>
    <name evidence="1" type="ordered locus">Mmc1_2082</name>
</gene>
<dbReference type="HOGENOM" id="CLU_067050_0_0_5"/>
<proteinExistence type="predicted"/>
<sequence length="328" mass="37254">MGDDFPHLQSMLRPTDRLSETWPCPYAGDSGCPRQVVELSNGHYVAACRHEGGSQCEDIPLETSDLVIHELDRRKLVQLSALALGIEPRFSPIEGLFETYYVGTLAPVAWQRHAIYLILDHRPHKRLEMVTRLGQIEKAPFILLVPTRRFISTAVGGMLQALEATSLTLMDLLVENVEGQLAIGPGVSAFVDQFTPAEHDEDSGPERFPTPSDAQWGSFQLHFLDGSRLTAMCRTHTKEEQRTINFTQMGMANRTSTEPNVQWRLLSDFAESYGRIEVGSRKDDPKNRKRVQRLNEKLCAYFGLDGHPVYWDKEDAAYRCRFQIEYRS</sequence>
<evidence type="ECO:0000313" key="2">
    <source>
        <dbReference type="Proteomes" id="UP000002586"/>
    </source>
</evidence>
<dbReference type="eggNOG" id="ENOG502Z92E">
    <property type="taxonomic scope" value="Bacteria"/>
</dbReference>
<organism evidence="1 2">
    <name type="scientific">Magnetococcus marinus (strain ATCC BAA-1437 / JCM 17883 / MC-1)</name>
    <dbReference type="NCBI Taxonomy" id="156889"/>
    <lineage>
        <taxon>Bacteria</taxon>
        <taxon>Pseudomonadati</taxon>
        <taxon>Pseudomonadota</taxon>
        <taxon>Magnetococcia</taxon>
        <taxon>Magnetococcales</taxon>
        <taxon>Magnetococcaceae</taxon>
        <taxon>Magnetococcus</taxon>
    </lineage>
</organism>
<accession>A0L9E0</accession>
<protein>
    <submittedName>
        <fullName evidence="1">Uncharacterized protein</fullName>
    </submittedName>
</protein>